<keyword evidence="2" id="KW-0732">Signal</keyword>
<dbReference type="Proteomes" id="UP000252586">
    <property type="component" value="Unassembled WGS sequence"/>
</dbReference>
<evidence type="ECO:0000256" key="2">
    <source>
        <dbReference type="SAM" id="SignalP"/>
    </source>
</evidence>
<name>A0A366DHD9_9NOCA</name>
<reference evidence="4 5" key="1">
    <citation type="submission" date="2018-06" db="EMBL/GenBank/DDBJ databases">
        <title>Genomic Encyclopedia of Type Strains, Phase IV (KMG-IV): sequencing the most valuable type-strain genomes for metagenomic binning, comparative biology and taxonomic classification.</title>
        <authorList>
            <person name="Goeker M."/>
        </authorList>
    </citation>
    <scope>NUCLEOTIDE SEQUENCE [LARGE SCALE GENOMIC DNA]</scope>
    <source>
        <strain evidence="4 5">DSM 44599</strain>
    </source>
</reference>
<keyword evidence="1" id="KW-0812">Transmembrane</keyword>
<evidence type="ECO:0000259" key="3">
    <source>
        <dbReference type="Pfam" id="PF26059"/>
    </source>
</evidence>
<feature type="transmembrane region" description="Helical" evidence="1">
    <location>
        <begin position="148"/>
        <end position="174"/>
    </location>
</feature>
<keyword evidence="5" id="KW-1185">Reference proteome</keyword>
<feature type="chain" id="PRO_5039389688" description="DUF8020 domain-containing protein" evidence="2">
    <location>
        <begin position="21"/>
        <end position="177"/>
    </location>
</feature>
<protein>
    <recommendedName>
        <fullName evidence="3">DUF8020 domain-containing protein</fullName>
    </recommendedName>
</protein>
<dbReference type="RefSeq" id="WP_067506869.1">
    <property type="nucleotide sequence ID" value="NZ_JADLPW010000009.1"/>
</dbReference>
<accession>A0A366DHD9</accession>
<organism evidence="4 5">
    <name type="scientific">Nocardia puris</name>
    <dbReference type="NCBI Taxonomy" id="208602"/>
    <lineage>
        <taxon>Bacteria</taxon>
        <taxon>Bacillati</taxon>
        <taxon>Actinomycetota</taxon>
        <taxon>Actinomycetes</taxon>
        <taxon>Mycobacteriales</taxon>
        <taxon>Nocardiaceae</taxon>
        <taxon>Nocardia</taxon>
    </lineage>
</organism>
<dbReference type="InterPro" id="IPR058333">
    <property type="entry name" value="DUF8020"/>
</dbReference>
<evidence type="ECO:0000313" key="4">
    <source>
        <dbReference type="EMBL" id="RBO89500.1"/>
    </source>
</evidence>
<evidence type="ECO:0000256" key="1">
    <source>
        <dbReference type="SAM" id="Phobius"/>
    </source>
</evidence>
<keyword evidence="1" id="KW-1133">Transmembrane helix</keyword>
<dbReference type="AlphaFoldDB" id="A0A366DHD9"/>
<comment type="caution">
    <text evidence="4">The sequence shown here is derived from an EMBL/GenBank/DDBJ whole genome shotgun (WGS) entry which is preliminary data.</text>
</comment>
<dbReference type="EMBL" id="QNRE01000007">
    <property type="protein sequence ID" value="RBO89500.1"/>
    <property type="molecule type" value="Genomic_DNA"/>
</dbReference>
<dbReference type="OrthoDB" id="4559353at2"/>
<keyword evidence="1" id="KW-0472">Membrane</keyword>
<sequence>MFIRKLVAAAFIAVAATGIAAATGHGQGTLAGFSGQDGPVAYTTSFAADHSSMEVTLASGKFVPAPDAVAVVAEDGTFIGAIPLRIDAHAVAPRIDASGTVLTLTPVGGPSPAAVMSQDMPGVHEAGGPVTIGVAAGIGCVIGAAIGIWFFIVGAFVGCAVGAAIGATVGFFFIPGP</sequence>
<feature type="signal peptide" evidence="2">
    <location>
        <begin position="1"/>
        <end position="20"/>
    </location>
</feature>
<dbReference type="Pfam" id="PF26059">
    <property type="entry name" value="DUF8020"/>
    <property type="match status" value="1"/>
</dbReference>
<proteinExistence type="predicted"/>
<feature type="domain" description="DUF8020" evidence="3">
    <location>
        <begin position="39"/>
        <end position="107"/>
    </location>
</feature>
<evidence type="ECO:0000313" key="5">
    <source>
        <dbReference type="Proteomes" id="UP000252586"/>
    </source>
</evidence>
<gene>
    <name evidence="4" type="ORF">DFR74_107178</name>
</gene>